<dbReference type="AlphaFoldDB" id="A0A914BZL7"/>
<dbReference type="GO" id="GO:0005886">
    <property type="term" value="C:plasma membrane"/>
    <property type="evidence" value="ECO:0007669"/>
    <property type="project" value="UniProtKB-SubCell"/>
</dbReference>
<reference evidence="10" key="1">
    <citation type="submission" date="2022-11" db="UniProtKB">
        <authorList>
            <consortium name="WormBaseParasite"/>
        </authorList>
    </citation>
    <scope>IDENTIFICATION</scope>
</reference>
<organism evidence="9 10">
    <name type="scientific">Acrobeloides nanus</name>
    <dbReference type="NCBI Taxonomy" id="290746"/>
    <lineage>
        <taxon>Eukaryota</taxon>
        <taxon>Metazoa</taxon>
        <taxon>Ecdysozoa</taxon>
        <taxon>Nematoda</taxon>
        <taxon>Chromadorea</taxon>
        <taxon>Rhabditida</taxon>
        <taxon>Tylenchina</taxon>
        <taxon>Cephalobomorpha</taxon>
        <taxon>Cephaloboidea</taxon>
        <taxon>Cephalobidae</taxon>
        <taxon>Acrobeloides</taxon>
    </lineage>
</organism>
<evidence type="ECO:0000256" key="5">
    <source>
        <dbReference type="ARBA" id="ARBA00023040"/>
    </source>
</evidence>
<proteinExistence type="predicted"/>
<feature type="transmembrane region" description="Helical" evidence="8">
    <location>
        <begin position="239"/>
        <end position="264"/>
    </location>
</feature>
<evidence type="ECO:0000256" key="7">
    <source>
        <dbReference type="ARBA" id="ARBA00023224"/>
    </source>
</evidence>
<dbReference type="GO" id="GO:0004930">
    <property type="term" value="F:G protein-coupled receptor activity"/>
    <property type="evidence" value="ECO:0007669"/>
    <property type="project" value="UniProtKB-KW"/>
</dbReference>
<protein>
    <submittedName>
        <fullName evidence="10">G-protein coupled receptors family 1 profile domain-containing protein</fullName>
    </submittedName>
</protein>
<evidence type="ECO:0000256" key="6">
    <source>
        <dbReference type="ARBA" id="ARBA00023136"/>
    </source>
</evidence>
<keyword evidence="2" id="KW-1003">Cell membrane</keyword>
<feature type="transmembrane region" description="Helical" evidence="8">
    <location>
        <begin position="149"/>
        <end position="170"/>
    </location>
</feature>
<keyword evidence="3 8" id="KW-0812">Transmembrane</keyword>
<keyword evidence="4 8" id="KW-1133">Transmembrane helix</keyword>
<keyword evidence="5" id="KW-0297">G-protein coupled receptor</keyword>
<dbReference type="WBParaSite" id="ACRNAN_Path_1373.g5390.t1">
    <property type="protein sequence ID" value="ACRNAN_Path_1373.g5390.t1"/>
    <property type="gene ID" value="ACRNAN_Path_1373.g5390"/>
</dbReference>
<evidence type="ECO:0000256" key="3">
    <source>
        <dbReference type="ARBA" id="ARBA00022692"/>
    </source>
</evidence>
<dbReference type="InterPro" id="IPR040435">
    <property type="entry name" value="Put_GPCR_Chromadorea"/>
</dbReference>
<evidence type="ECO:0000256" key="4">
    <source>
        <dbReference type="ARBA" id="ARBA00022989"/>
    </source>
</evidence>
<feature type="transmembrane region" description="Helical" evidence="8">
    <location>
        <begin position="34"/>
        <end position="59"/>
    </location>
</feature>
<evidence type="ECO:0000256" key="1">
    <source>
        <dbReference type="ARBA" id="ARBA00004651"/>
    </source>
</evidence>
<evidence type="ECO:0000313" key="10">
    <source>
        <dbReference type="WBParaSite" id="ACRNAN_Path_1373.g5390.t1"/>
    </source>
</evidence>
<feature type="transmembrane region" description="Helical" evidence="8">
    <location>
        <begin position="292"/>
        <end position="317"/>
    </location>
</feature>
<keyword evidence="6 8" id="KW-0472">Membrane</keyword>
<sequence length="389" mass="44651">MDIALFDECQSQIGAEEYKTIVEERNYRIQNGEFFLSVAPSIAIVSLICAICVVILIGIAMMKQNVSKRKFIVILSRTSMDIISSLIIAGIGILANLEAAYFSVTALCLFVCTFGFIHTTLCDAFIILIRQLSHERTTLYKTFLSVKRVALIVFLFWLFSIFYLAMYTPLLFVLFKPYDGCSFYSCQKPLLLIGLIIMGFLLASTVCYYLFVLRCLFISMIKERVNNETQISRQRLKRFLAFGLHISLYAVISVLILVLMILVLQTGFEIDTILRQIDQCRIFEYLEAVNNVQSLCSGVVLLWLVKMTFDSILLFIIEYRRLLPWMKNFGTRRSDDDESESTFSSVQRSESLKWTKNIEEVHCSVTEMEQAISAWGSPKSEHSNIYQNQ</sequence>
<accession>A0A914BZL7</accession>
<keyword evidence="9" id="KW-1185">Reference proteome</keyword>
<dbReference type="PANTHER" id="PTHR37441:SF7">
    <property type="entry name" value="G-PROTEIN COUPLED RECEPTORS FAMILY 1 PROFILE DOMAIN-CONTAINING PROTEIN"/>
    <property type="match status" value="1"/>
</dbReference>
<feature type="transmembrane region" description="Helical" evidence="8">
    <location>
        <begin position="190"/>
        <end position="218"/>
    </location>
</feature>
<keyword evidence="7" id="KW-0807">Transducer</keyword>
<comment type="subcellular location">
    <subcellularLocation>
        <location evidence="1">Cell membrane</location>
        <topology evidence="1">Multi-pass membrane protein</topology>
    </subcellularLocation>
</comment>
<dbReference type="PANTHER" id="PTHR37441">
    <property type="entry name" value="PROTEIN CBG16518"/>
    <property type="match status" value="1"/>
</dbReference>
<feature type="transmembrane region" description="Helical" evidence="8">
    <location>
        <begin position="101"/>
        <end position="128"/>
    </location>
</feature>
<dbReference type="Proteomes" id="UP000887540">
    <property type="component" value="Unplaced"/>
</dbReference>
<evidence type="ECO:0000313" key="9">
    <source>
        <dbReference type="Proteomes" id="UP000887540"/>
    </source>
</evidence>
<feature type="transmembrane region" description="Helical" evidence="8">
    <location>
        <begin position="71"/>
        <end position="95"/>
    </location>
</feature>
<keyword evidence="5" id="KW-0675">Receptor</keyword>
<name>A0A914BZL7_9BILA</name>
<evidence type="ECO:0000256" key="2">
    <source>
        <dbReference type="ARBA" id="ARBA00022475"/>
    </source>
</evidence>
<evidence type="ECO:0000256" key="8">
    <source>
        <dbReference type="SAM" id="Phobius"/>
    </source>
</evidence>